<evidence type="ECO:0000313" key="2">
    <source>
        <dbReference type="EMBL" id="KAJ0403641.1"/>
    </source>
</evidence>
<comment type="caution">
    <text evidence="2">The sequence shown here is derived from an EMBL/GenBank/DDBJ whole genome shotgun (WGS) entry which is preliminary data.</text>
</comment>
<evidence type="ECO:0000256" key="1">
    <source>
        <dbReference type="SAM" id="MobiDB-lite"/>
    </source>
</evidence>
<dbReference type="EMBL" id="JAKCXM010000078">
    <property type="protein sequence ID" value="KAJ0403641.1"/>
    <property type="molecule type" value="Genomic_DNA"/>
</dbReference>
<gene>
    <name evidence="2" type="ORF">P43SY_002456</name>
</gene>
<organism evidence="2 3">
    <name type="scientific">Pythium insidiosum</name>
    <name type="common">Pythiosis disease agent</name>
    <dbReference type="NCBI Taxonomy" id="114742"/>
    <lineage>
        <taxon>Eukaryota</taxon>
        <taxon>Sar</taxon>
        <taxon>Stramenopiles</taxon>
        <taxon>Oomycota</taxon>
        <taxon>Peronosporomycetes</taxon>
        <taxon>Pythiales</taxon>
        <taxon>Pythiaceae</taxon>
        <taxon>Pythium</taxon>
    </lineage>
</organism>
<dbReference type="Proteomes" id="UP001209570">
    <property type="component" value="Unassembled WGS sequence"/>
</dbReference>
<reference evidence="2" key="1">
    <citation type="submission" date="2021-12" db="EMBL/GenBank/DDBJ databases">
        <title>Prjna785345.</title>
        <authorList>
            <person name="Rujirawat T."/>
            <person name="Krajaejun T."/>
        </authorList>
    </citation>
    <scope>NUCLEOTIDE SEQUENCE</scope>
    <source>
        <strain evidence="2">Pi057C3</strain>
    </source>
</reference>
<accession>A0AAD5Q873</accession>
<feature type="region of interest" description="Disordered" evidence="1">
    <location>
        <begin position="285"/>
        <end position="329"/>
    </location>
</feature>
<protein>
    <submittedName>
        <fullName evidence="2">Uncharacterized protein</fullName>
    </submittedName>
</protein>
<name>A0AAD5Q873_PYTIN</name>
<keyword evidence="3" id="KW-1185">Reference proteome</keyword>
<sequence length="832" mass="92921">MAMAASVHVASLSFCRLECDHSELFQPEYKRSNRTKGLKILRCFPHCCPNHIERSYCGSSLHVIVQTEGDAAEGGAPLSRARLADSVFLFARFECSAEPGLQLGDLVASADMVRETQSEDNPEGRWIPGVKERASTLSSAMKSVAQAVGDHTLVYQLNGKVYSRWYYDWESGANKAQRLMRHVLKAYVFERCGPADAAGEPREKQPSMLRVIGIVSSPEFTVISYRRAPMEAGQPMMPAPASASGGLPAGPAPAIYRDSPSVRDQEELLRRQAYGDYLHRGGMDGIKRPLPGDARWPPGARGLPHDVDAKRRRHASPGPPDGGALPRRRYAPAPTLRNASPAELFENRVLWEHANAHMVTVSKNLALVFWFIQWTPLDYYALFVDELIHLINHQLLEPLVSSSGGHVEKHNCFSRVLLVAAQFARPLRAPLSAELESLVRVMAHTALWFFSSDMRWRMHAFLHRCNIASGAGSLITDKARLRAAFLELVQDLEEQLNRHVFAATPFGSLANVAEEIIAAVYTHELYHPKRATVRQILGEHGFVGWRPFVAQMRDSFIALSTLKHRQPSPSPSLAFPRANPFERLWNGEWILDLEETAWKQVEPPATPPPSAMDSFSLFSVLDIVTQMTSIRLGLHMDERRLRIESHAPFFFVPAGMTPPTAAAAGSGAASAATHQAGATPRQYGGSGMSLVLDGKSRVFRCFPNGWSTAMSDGALGDYAGSLRLETPERLVLYVETFRWSRTAANRSYHLRLRAECWSHQRMFINGEILETNLATTFSDDELHYMSELKINAKLKAVNKMHVRQHPPQRPPNAGHHIAWRRLGSFRMVYKRK</sequence>
<evidence type="ECO:0000313" key="3">
    <source>
        <dbReference type="Proteomes" id="UP001209570"/>
    </source>
</evidence>
<dbReference type="AlphaFoldDB" id="A0AAD5Q873"/>
<proteinExistence type="predicted"/>